<dbReference type="Gene3D" id="1.20.141.10">
    <property type="entry name" value="Chitosanase, subunit A, domain 1"/>
    <property type="match status" value="1"/>
</dbReference>
<comment type="caution">
    <text evidence="2">The sequence shown here is derived from an EMBL/GenBank/DDBJ whole genome shotgun (WGS) entry which is preliminary data.</text>
</comment>
<dbReference type="InterPro" id="IPR008565">
    <property type="entry name" value="TtsA-like_GH18_dom"/>
</dbReference>
<dbReference type="SUPFAM" id="SSF53955">
    <property type="entry name" value="Lysozyme-like"/>
    <property type="match status" value="1"/>
</dbReference>
<dbReference type="AlphaFoldDB" id="K8AEK1"/>
<feature type="domain" description="TtsA-like Glycoside hydrolase family 108" evidence="1">
    <location>
        <begin position="6"/>
        <end position="50"/>
    </location>
</feature>
<dbReference type="Pfam" id="PF05838">
    <property type="entry name" value="Glyco_hydro_108"/>
    <property type="match status" value="1"/>
</dbReference>
<dbReference type="eggNOG" id="COG3926">
    <property type="taxonomic scope" value="Bacteria"/>
</dbReference>
<reference evidence="2" key="1">
    <citation type="submission" date="2012-07" db="EMBL/GenBank/DDBJ databases">
        <authorList>
            <person name="Cummings C."/>
        </authorList>
    </citation>
    <scope>NUCLEOTIDE SEQUENCE</scope>
    <source>
        <strain evidence="2">1330</strain>
    </source>
</reference>
<accession>K8AEK1</accession>
<proteinExistence type="predicted"/>
<sequence>MNPVIDGILNIEGNYVEHPADRGGPTKWGITEKTARAHGYTGDMRDLSRDAG</sequence>
<protein>
    <recommendedName>
        <fullName evidence="1">TtsA-like Glycoside hydrolase family 108 domain-containing protein</fullName>
    </recommendedName>
</protein>
<dbReference type="EMBL" id="CAKW01000072">
    <property type="protein sequence ID" value="CCJ72657.1"/>
    <property type="molecule type" value="Genomic_DNA"/>
</dbReference>
<name>K8AEK1_9ENTR</name>
<evidence type="ECO:0000259" key="1">
    <source>
        <dbReference type="Pfam" id="PF05838"/>
    </source>
</evidence>
<dbReference type="Proteomes" id="UP000009340">
    <property type="component" value="Unassembled WGS sequence"/>
</dbReference>
<dbReference type="InterPro" id="IPR023346">
    <property type="entry name" value="Lysozyme-like_dom_sf"/>
</dbReference>
<evidence type="ECO:0000313" key="3">
    <source>
        <dbReference type="Proteomes" id="UP000009340"/>
    </source>
</evidence>
<gene>
    <name evidence="2" type="ORF">BN137_2025</name>
</gene>
<organism evidence="2 3">
    <name type="scientific">Cronobacter condimenti 1330</name>
    <dbReference type="NCBI Taxonomy" id="1073999"/>
    <lineage>
        <taxon>Bacteria</taxon>
        <taxon>Pseudomonadati</taxon>
        <taxon>Pseudomonadota</taxon>
        <taxon>Gammaproteobacteria</taxon>
        <taxon>Enterobacterales</taxon>
        <taxon>Enterobacteriaceae</taxon>
        <taxon>Cronobacter</taxon>
    </lineage>
</organism>
<evidence type="ECO:0000313" key="2">
    <source>
        <dbReference type="EMBL" id="CCJ72657.1"/>
    </source>
</evidence>